<evidence type="ECO:0000256" key="7">
    <source>
        <dbReference type="ARBA" id="ARBA00022842"/>
    </source>
</evidence>
<organism evidence="9 10">
    <name type="scientific">Wenzhouxiangella marina</name>
    <dbReference type="NCBI Taxonomy" id="1579979"/>
    <lineage>
        <taxon>Bacteria</taxon>
        <taxon>Pseudomonadati</taxon>
        <taxon>Pseudomonadota</taxon>
        <taxon>Gammaproteobacteria</taxon>
        <taxon>Chromatiales</taxon>
        <taxon>Wenzhouxiangellaceae</taxon>
        <taxon>Wenzhouxiangella</taxon>
    </lineage>
</organism>
<keyword evidence="10" id="KW-1185">Reference proteome</keyword>
<dbReference type="AlphaFoldDB" id="A0A0K0XS43"/>
<dbReference type="GO" id="GO:0005524">
    <property type="term" value="F:ATP binding"/>
    <property type="evidence" value="ECO:0007669"/>
    <property type="project" value="UniProtKB-UniRule"/>
</dbReference>
<gene>
    <name evidence="8" type="primary">ydiU</name>
    <name evidence="8" type="synonym">selO</name>
    <name evidence="9" type="ORF">WM2015_84</name>
</gene>
<protein>
    <recommendedName>
        <fullName evidence="8">Protein nucleotidyltransferase YdiU</fullName>
        <ecNumber evidence="8">2.7.7.-</ecNumber>
    </recommendedName>
    <alternativeName>
        <fullName evidence="8">Protein adenylyltransferase YdiU</fullName>
        <ecNumber evidence="8">2.7.7.108</ecNumber>
    </alternativeName>
    <alternativeName>
        <fullName evidence="8">Protein uridylyltransferase YdiU</fullName>
        <ecNumber evidence="8">2.7.7.-</ecNumber>
    </alternativeName>
</protein>
<comment type="function">
    <text evidence="8">Nucleotidyltransferase involved in the post-translational modification of proteins. It can catalyze the addition of adenosine monophosphate (AMP) or uridine monophosphate (UMP) to a protein, resulting in modifications known as AMPylation and UMPylation.</text>
</comment>
<evidence type="ECO:0000256" key="1">
    <source>
        <dbReference type="ARBA" id="ARBA00009747"/>
    </source>
</evidence>
<dbReference type="GO" id="GO:0000287">
    <property type="term" value="F:magnesium ion binding"/>
    <property type="evidence" value="ECO:0007669"/>
    <property type="project" value="UniProtKB-UniRule"/>
</dbReference>
<comment type="catalytic activity">
    <reaction evidence="8">
        <text>L-threonyl-[protein] + ATP = 3-O-(5'-adenylyl)-L-threonyl-[protein] + diphosphate</text>
        <dbReference type="Rhea" id="RHEA:54292"/>
        <dbReference type="Rhea" id="RHEA-COMP:11060"/>
        <dbReference type="Rhea" id="RHEA-COMP:13847"/>
        <dbReference type="ChEBI" id="CHEBI:30013"/>
        <dbReference type="ChEBI" id="CHEBI:30616"/>
        <dbReference type="ChEBI" id="CHEBI:33019"/>
        <dbReference type="ChEBI" id="CHEBI:138113"/>
        <dbReference type="EC" id="2.7.7.108"/>
    </reaction>
</comment>
<feature type="binding site" evidence="8">
    <location>
        <position position="89"/>
    </location>
    <ligand>
        <name>ATP</name>
        <dbReference type="ChEBI" id="CHEBI:30616"/>
    </ligand>
</feature>
<feature type="binding site" evidence="8">
    <location>
        <position position="88"/>
    </location>
    <ligand>
        <name>ATP</name>
        <dbReference type="ChEBI" id="CHEBI:30616"/>
    </ligand>
</feature>
<comment type="catalytic activity">
    <reaction evidence="8">
        <text>L-histidyl-[protein] + UTP = N(tele)-(5'-uridylyl)-L-histidyl-[protein] + diphosphate</text>
        <dbReference type="Rhea" id="RHEA:83891"/>
        <dbReference type="Rhea" id="RHEA-COMP:9745"/>
        <dbReference type="Rhea" id="RHEA-COMP:20239"/>
        <dbReference type="ChEBI" id="CHEBI:29979"/>
        <dbReference type="ChEBI" id="CHEBI:33019"/>
        <dbReference type="ChEBI" id="CHEBI:46398"/>
        <dbReference type="ChEBI" id="CHEBI:233474"/>
    </reaction>
</comment>
<feature type="binding site" evidence="8">
    <location>
        <position position="249"/>
    </location>
    <ligand>
        <name>Mg(2+)</name>
        <dbReference type="ChEBI" id="CHEBI:18420"/>
    </ligand>
</feature>
<feature type="active site" description="Proton acceptor" evidence="8">
    <location>
        <position position="248"/>
    </location>
</feature>
<keyword evidence="6 8" id="KW-0067">ATP-binding</keyword>
<evidence type="ECO:0000256" key="2">
    <source>
        <dbReference type="ARBA" id="ARBA00022679"/>
    </source>
</evidence>
<dbReference type="GO" id="GO:0030145">
    <property type="term" value="F:manganese ion binding"/>
    <property type="evidence" value="ECO:0007669"/>
    <property type="project" value="UniProtKB-UniRule"/>
</dbReference>
<accession>A0A0K0XS43</accession>
<dbReference type="NCBIfam" id="NF000658">
    <property type="entry name" value="PRK00029.1"/>
    <property type="match status" value="1"/>
</dbReference>
<dbReference type="GO" id="GO:0070733">
    <property type="term" value="F:AMPylase activity"/>
    <property type="evidence" value="ECO:0007669"/>
    <property type="project" value="UniProtKB-EC"/>
</dbReference>
<comment type="cofactor">
    <cofactor evidence="8">
        <name>Mg(2+)</name>
        <dbReference type="ChEBI" id="CHEBI:18420"/>
    </cofactor>
    <cofactor evidence="8">
        <name>Mn(2+)</name>
        <dbReference type="ChEBI" id="CHEBI:29035"/>
    </cofactor>
</comment>
<keyword evidence="2 8" id="KW-0808">Transferase</keyword>
<dbReference type="PANTHER" id="PTHR32057:SF14">
    <property type="entry name" value="PROTEIN ADENYLYLTRANSFERASE SELO, MITOCHONDRIAL"/>
    <property type="match status" value="1"/>
</dbReference>
<dbReference type="EC" id="2.7.7.-" evidence="8"/>
<dbReference type="HAMAP" id="MF_00692">
    <property type="entry name" value="SelO"/>
    <property type="match status" value="1"/>
</dbReference>
<reference evidence="9 10" key="1">
    <citation type="submission" date="2015-07" db="EMBL/GenBank/DDBJ databases">
        <authorList>
            <person name="Noorani M."/>
        </authorList>
    </citation>
    <scope>NUCLEOTIDE SEQUENCE [LARGE SCALE GENOMIC DNA]</scope>
    <source>
        <strain evidence="9 10">KCTC 42284</strain>
    </source>
</reference>
<evidence type="ECO:0000313" key="10">
    <source>
        <dbReference type="Proteomes" id="UP000066624"/>
    </source>
</evidence>
<sequence>MPIRFQNRYAELPDVFRARVDPTPVADPEWVAFNRSLAEELGLDANWLAGPDGLAMLSGNARHRSSLPVAQAYAGHQFANWVPRLGDGRALLLGEVETPRGRLVDLQLKGSGPTPFSRGGDGRSSIGPAVREYLATETMAALGIPTTRALSVISTGEMVMRERPEPGGVMCRVASSHVRIGSFEYLARNGLGEQVQTLADFIIDRHDPDLAGQADRYQRLFDRVVSRTMTLVAQWMSVGFVHGVMNTDNMALSGETLDYGPFGFLDRFHPDTAFSYIDRRGRYAWGRQPTIAHWNLARLAECLLPLFDADPNRALEFANERLQRIPREFDKAFHARLRAKIGLREASSGNDALALDLLDRMAGQEADMTLLFRALTDLDLEPGEADLKARQWFRDPESFDLWARDWRQALRAEGGDHAARRQAMKQVNPAFILRNHLAQRVADAAVEDLDFAPLHEMLKVFARPYEDQPEHAHYQRPPKAEEVVANTFCGT</sequence>
<feature type="binding site" evidence="8">
    <location>
        <position position="258"/>
    </location>
    <ligand>
        <name>ATP</name>
        <dbReference type="ChEBI" id="CHEBI:30616"/>
    </ligand>
</feature>
<dbReference type="OrthoDB" id="9776281at2"/>
<evidence type="ECO:0000256" key="8">
    <source>
        <dbReference type="HAMAP-Rule" id="MF_00692"/>
    </source>
</evidence>
<evidence type="ECO:0000313" key="9">
    <source>
        <dbReference type="EMBL" id="AKS40475.1"/>
    </source>
</evidence>
<comment type="catalytic activity">
    <reaction evidence="8">
        <text>L-tyrosyl-[protein] + UTP = O-(5'-uridylyl)-L-tyrosyl-[protein] + diphosphate</text>
        <dbReference type="Rhea" id="RHEA:83887"/>
        <dbReference type="Rhea" id="RHEA-COMP:10136"/>
        <dbReference type="Rhea" id="RHEA-COMP:20238"/>
        <dbReference type="ChEBI" id="CHEBI:33019"/>
        <dbReference type="ChEBI" id="CHEBI:46398"/>
        <dbReference type="ChEBI" id="CHEBI:46858"/>
        <dbReference type="ChEBI" id="CHEBI:90602"/>
    </reaction>
</comment>
<dbReference type="EMBL" id="CP012154">
    <property type="protein sequence ID" value="AKS40475.1"/>
    <property type="molecule type" value="Genomic_DNA"/>
</dbReference>
<feature type="binding site" evidence="8">
    <location>
        <position position="121"/>
    </location>
    <ligand>
        <name>ATP</name>
        <dbReference type="ChEBI" id="CHEBI:30616"/>
    </ligand>
</feature>
<comment type="catalytic activity">
    <reaction evidence="8">
        <text>L-seryl-[protein] + UTP = O-(5'-uridylyl)-L-seryl-[protein] + diphosphate</text>
        <dbReference type="Rhea" id="RHEA:64604"/>
        <dbReference type="Rhea" id="RHEA-COMP:9863"/>
        <dbReference type="Rhea" id="RHEA-COMP:16635"/>
        <dbReference type="ChEBI" id="CHEBI:29999"/>
        <dbReference type="ChEBI" id="CHEBI:33019"/>
        <dbReference type="ChEBI" id="CHEBI:46398"/>
        <dbReference type="ChEBI" id="CHEBI:156051"/>
    </reaction>
</comment>
<proteinExistence type="inferred from homology"/>
<name>A0A0K0XS43_9GAMM</name>
<evidence type="ECO:0000256" key="5">
    <source>
        <dbReference type="ARBA" id="ARBA00022741"/>
    </source>
</evidence>
<evidence type="ECO:0000256" key="3">
    <source>
        <dbReference type="ARBA" id="ARBA00022695"/>
    </source>
</evidence>
<dbReference type="RefSeq" id="WP_049724191.1">
    <property type="nucleotide sequence ID" value="NZ_CP012154.1"/>
</dbReference>
<dbReference type="Proteomes" id="UP000066624">
    <property type="component" value="Chromosome"/>
</dbReference>
<keyword evidence="8" id="KW-0464">Manganese</keyword>
<feature type="binding site" evidence="8">
    <location>
        <position position="172"/>
    </location>
    <ligand>
        <name>ATP</name>
        <dbReference type="ChEBI" id="CHEBI:30616"/>
    </ligand>
</feature>
<comment type="catalytic activity">
    <reaction evidence="8">
        <text>L-seryl-[protein] + ATP = 3-O-(5'-adenylyl)-L-seryl-[protein] + diphosphate</text>
        <dbReference type="Rhea" id="RHEA:58120"/>
        <dbReference type="Rhea" id="RHEA-COMP:9863"/>
        <dbReference type="Rhea" id="RHEA-COMP:15073"/>
        <dbReference type="ChEBI" id="CHEBI:29999"/>
        <dbReference type="ChEBI" id="CHEBI:30616"/>
        <dbReference type="ChEBI" id="CHEBI:33019"/>
        <dbReference type="ChEBI" id="CHEBI:142516"/>
        <dbReference type="EC" id="2.7.7.108"/>
    </reaction>
</comment>
<keyword evidence="4 8" id="KW-0479">Metal-binding</keyword>
<keyword evidence="5 8" id="KW-0547">Nucleotide-binding</keyword>
<feature type="binding site" evidence="8">
    <location>
        <position position="86"/>
    </location>
    <ligand>
        <name>ATP</name>
        <dbReference type="ChEBI" id="CHEBI:30616"/>
    </ligand>
</feature>
<dbReference type="Pfam" id="PF02696">
    <property type="entry name" value="SelO"/>
    <property type="match status" value="1"/>
</dbReference>
<dbReference type="PATRIC" id="fig|1579979.3.peg.88"/>
<dbReference type="STRING" id="1579979.WM2015_84"/>
<feature type="binding site" evidence="8">
    <location>
        <position position="122"/>
    </location>
    <ligand>
        <name>ATP</name>
        <dbReference type="ChEBI" id="CHEBI:30616"/>
    </ligand>
</feature>
<evidence type="ECO:0000256" key="6">
    <source>
        <dbReference type="ARBA" id="ARBA00022840"/>
    </source>
</evidence>
<dbReference type="KEGG" id="wma:WM2015_84"/>
<keyword evidence="7 8" id="KW-0460">Magnesium</keyword>
<comment type="catalytic activity">
    <reaction evidence="8">
        <text>L-tyrosyl-[protein] + ATP = O-(5'-adenylyl)-L-tyrosyl-[protein] + diphosphate</text>
        <dbReference type="Rhea" id="RHEA:54288"/>
        <dbReference type="Rhea" id="RHEA-COMP:10136"/>
        <dbReference type="Rhea" id="RHEA-COMP:13846"/>
        <dbReference type="ChEBI" id="CHEBI:30616"/>
        <dbReference type="ChEBI" id="CHEBI:33019"/>
        <dbReference type="ChEBI" id="CHEBI:46858"/>
        <dbReference type="ChEBI" id="CHEBI:83624"/>
        <dbReference type="EC" id="2.7.7.108"/>
    </reaction>
</comment>
<feature type="binding site" evidence="8">
    <location>
        <position position="109"/>
    </location>
    <ligand>
        <name>ATP</name>
        <dbReference type="ChEBI" id="CHEBI:30616"/>
    </ligand>
</feature>
<feature type="binding site" evidence="8">
    <location>
        <position position="258"/>
    </location>
    <ligand>
        <name>Mg(2+)</name>
        <dbReference type="ChEBI" id="CHEBI:18420"/>
    </ligand>
</feature>
<dbReference type="PANTHER" id="PTHR32057">
    <property type="entry name" value="PROTEIN ADENYLYLTRANSFERASE SELO, MITOCHONDRIAL"/>
    <property type="match status" value="1"/>
</dbReference>
<dbReference type="EC" id="2.7.7.108" evidence="8"/>
<comment type="similarity">
    <text evidence="1 8">Belongs to the SELO family.</text>
</comment>
<dbReference type="InterPro" id="IPR003846">
    <property type="entry name" value="SelO"/>
</dbReference>
<evidence type="ECO:0000256" key="4">
    <source>
        <dbReference type="ARBA" id="ARBA00022723"/>
    </source>
</evidence>
<keyword evidence="3 8" id="KW-0548">Nucleotidyltransferase</keyword>
<feature type="binding site" evidence="8">
    <location>
        <position position="179"/>
    </location>
    <ligand>
        <name>ATP</name>
        <dbReference type="ChEBI" id="CHEBI:30616"/>
    </ligand>
</feature>